<dbReference type="PANTHER" id="PTHR39328">
    <property type="entry name" value="BLL2871 PROTEIN"/>
    <property type="match status" value="1"/>
</dbReference>
<dbReference type="Gene3D" id="3.60.20.10">
    <property type="entry name" value="Glutamine Phosphoribosylpyrophosphate, subunit 1, domain 1"/>
    <property type="match status" value="1"/>
</dbReference>
<evidence type="ECO:0000313" key="3">
    <source>
        <dbReference type="Proteomes" id="UP000199518"/>
    </source>
</evidence>
<feature type="signal peptide" evidence="1">
    <location>
        <begin position="1"/>
        <end position="24"/>
    </location>
</feature>
<organism evidence="2 3">
    <name type="scientific">Planctomicrobium piriforme</name>
    <dbReference type="NCBI Taxonomy" id="1576369"/>
    <lineage>
        <taxon>Bacteria</taxon>
        <taxon>Pseudomonadati</taxon>
        <taxon>Planctomycetota</taxon>
        <taxon>Planctomycetia</taxon>
        <taxon>Planctomycetales</taxon>
        <taxon>Planctomycetaceae</taxon>
        <taxon>Planctomicrobium</taxon>
    </lineage>
</organism>
<dbReference type="RefSeq" id="WP_217646999.1">
    <property type="nucleotide sequence ID" value="NZ_FOQD01000001.1"/>
</dbReference>
<dbReference type="AlphaFoldDB" id="A0A1I3BKY0"/>
<keyword evidence="3" id="KW-1185">Reference proteome</keyword>
<dbReference type="InterPro" id="IPR029055">
    <property type="entry name" value="Ntn_hydrolases_N"/>
</dbReference>
<evidence type="ECO:0000313" key="2">
    <source>
        <dbReference type="EMBL" id="SFH62947.1"/>
    </source>
</evidence>
<dbReference type="InterPro" id="IPR010430">
    <property type="entry name" value="DUF1028"/>
</dbReference>
<accession>A0A1I3BKY0</accession>
<dbReference type="GO" id="GO:0016787">
    <property type="term" value="F:hydrolase activity"/>
    <property type="evidence" value="ECO:0007669"/>
    <property type="project" value="UniProtKB-KW"/>
</dbReference>
<feature type="chain" id="PRO_5011435739" evidence="1">
    <location>
        <begin position="25"/>
        <end position="263"/>
    </location>
</feature>
<dbReference type="Pfam" id="PF06267">
    <property type="entry name" value="DUF1028"/>
    <property type="match status" value="1"/>
</dbReference>
<dbReference type="SUPFAM" id="SSF56235">
    <property type="entry name" value="N-terminal nucleophile aminohydrolases (Ntn hydrolases)"/>
    <property type="match status" value="1"/>
</dbReference>
<keyword evidence="1" id="KW-0732">Signal</keyword>
<keyword evidence="2" id="KW-0378">Hydrolase</keyword>
<dbReference type="EMBL" id="FOQD01000001">
    <property type="protein sequence ID" value="SFH62947.1"/>
    <property type="molecule type" value="Genomic_DNA"/>
</dbReference>
<dbReference type="Proteomes" id="UP000199518">
    <property type="component" value="Unassembled WGS sequence"/>
</dbReference>
<sequence length="263" mass="28244">MIRVQIKMFVSAVFTLLVVIGANARAEKPVGPEQQPLICTFSIVACDPINKQWGVAVASRYFSVGTVVPWADADVGAVATQALGNIYYGPKGLELLREGKSAEETIQLLLVNDEVREQRQLGIVDAHGNAATYTGKNCLAWAGGKTGKYYACQGNILTGPDVIEVMAKAFEETEGGLPWRLMKALEAGDAAGGDSRGKQSAAILVVKDGYGPQGLNDRLIDLRVEDHAEPVTELSRILSVRWPLPVKTTEPESPAEPAKAEEK</sequence>
<name>A0A1I3BKY0_9PLAN</name>
<dbReference type="STRING" id="1576369.SAMN05421753_101513"/>
<proteinExistence type="predicted"/>
<protein>
    <submittedName>
        <fullName evidence="2">Uncharacterized conserved protein, Ntn-hydrolase superfamily</fullName>
    </submittedName>
</protein>
<evidence type="ECO:0000256" key="1">
    <source>
        <dbReference type="SAM" id="SignalP"/>
    </source>
</evidence>
<gene>
    <name evidence="2" type="ORF">SAMN05421753_101513</name>
</gene>
<reference evidence="3" key="1">
    <citation type="submission" date="2016-10" db="EMBL/GenBank/DDBJ databases">
        <authorList>
            <person name="Varghese N."/>
            <person name="Submissions S."/>
        </authorList>
    </citation>
    <scope>NUCLEOTIDE SEQUENCE [LARGE SCALE GENOMIC DNA]</scope>
    <source>
        <strain evidence="3">DSM 26348</strain>
    </source>
</reference>
<dbReference type="PANTHER" id="PTHR39328:SF1">
    <property type="entry name" value="BLL2871 PROTEIN"/>
    <property type="match status" value="1"/>
</dbReference>